<accession>A0A330LRF7</accession>
<dbReference type="KEGG" id="mya:MORIYA_2782"/>
<name>A0A330LRF7_9GAMM</name>
<dbReference type="PIRSF" id="PIRSF029570">
    <property type="entry name" value="UCP029570"/>
    <property type="match status" value="1"/>
</dbReference>
<dbReference type="Gene3D" id="3.20.20.370">
    <property type="entry name" value="Glycoside hydrolase/deacetylase"/>
    <property type="match status" value="1"/>
</dbReference>
<protein>
    <recommendedName>
        <fullName evidence="1">Glycoside-hydrolase family GH114 TIM-barrel domain-containing protein</fullName>
    </recommendedName>
</protein>
<dbReference type="EMBL" id="LS483250">
    <property type="protein sequence ID" value="SQD79249.1"/>
    <property type="molecule type" value="Genomic_DNA"/>
</dbReference>
<keyword evidence="3" id="KW-1185">Reference proteome</keyword>
<dbReference type="SUPFAM" id="SSF51445">
    <property type="entry name" value="(Trans)glycosidases"/>
    <property type="match status" value="1"/>
</dbReference>
<organism evidence="2 3">
    <name type="scientific">Moritella yayanosii</name>
    <dbReference type="NCBI Taxonomy" id="69539"/>
    <lineage>
        <taxon>Bacteria</taxon>
        <taxon>Pseudomonadati</taxon>
        <taxon>Pseudomonadota</taxon>
        <taxon>Gammaproteobacteria</taxon>
        <taxon>Alteromonadales</taxon>
        <taxon>Moritellaceae</taxon>
        <taxon>Moritella</taxon>
    </lineage>
</organism>
<dbReference type="InterPro" id="IPR013785">
    <property type="entry name" value="Aldolase_TIM"/>
</dbReference>
<dbReference type="Proteomes" id="UP000250163">
    <property type="component" value="Chromosome MORIYA"/>
</dbReference>
<evidence type="ECO:0000313" key="3">
    <source>
        <dbReference type="Proteomes" id="UP000250163"/>
    </source>
</evidence>
<dbReference type="Gene3D" id="3.20.20.70">
    <property type="entry name" value="Aldolase class I"/>
    <property type="match status" value="1"/>
</dbReference>
<dbReference type="InterPro" id="IPR016925">
    <property type="entry name" value="UCP029570"/>
</dbReference>
<dbReference type="CDD" id="cd10922">
    <property type="entry name" value="CE4_PelA_like_C"/>
    <property type="match status" value="1"/>
</dbReference>
<evidence type="ECO:0000259" key="1">
    <source>
        <dbReference type="Pfam" id="PF03537"/>
    </source>
</evidence>
<dbReference type="Pfam" id="PF03537">
    <property type="entry name" value="Glyco_hydro_114"/>
    <property type="match status" value="1"/>
</dbReference>
<dbReference type="PANTHER" id="PTHR35882">
    <property type="entry name" value="PELA"/>
    <property type="match status" value="1"/>
</dbReference>
<gene>
    <name evidence="2" type="ORF">MORIYA_2782</name>
</gene>
<feature type="domain" description="Glycoside-hydrolase family GH114 TIM-barrel" evidence="1">
    <location>
        <begin position="101"/>
        <end position="313"/>
    </location>
</feature>
<sequence>MDYRNITSYITVESRYLSVAAVFAANCDRGYWLQLRLSMRLIKYIKPFIMWCFLSANAHANSLADVVTFSNAVEQPKSIIFYYNAIDSVRELMSYDRVVVNPVLISEKQLKTLHLAQTRVFAYISVGEFANAKLPASLRDAAMTENTTWQSYAMDLTEPIWQSHLLQQAQAYLNKGFDGLFLDTLDSYMLFSQGVAQQEQQDALINIVRRFQQLTPQPRLILNRGFAIVPQLEKPIEAVVAESLWQSYDPIEGIYSPVEEGDSRWLQDQLDAVKAQGIEAIVIDYLPTRSRKAQIKLAKRLIRAGYTPYVSDGLLYEFGVSTIEPIPKRIFGLYNGANERKVDSYCHRLVSMPIEYQGYVLDCHDINSLDFSHIDTSKYAGAVIWLEQAVYNQYPKLSQWLIRELYRWPILFISSLPTDKALLAKLGIRLNGQLEGKIRITKGKKWLEDRYPLSFSEFDAHPRWQVESDGLKQYVTVADAHNNTSTLFFSADWGGAIMAPLPISNLANHKEKWLLDPFKLLKLTLKLPVIPAPDVTTESGRRILTSHVDGDGFLSKGWFPGNPYTAEVLRDHVFKPYTFPQTVSVIEGEISMRGLYPKQSPKLEAIARDIFKLPHIEIASHTFSHPFFWDNSHKVVTKKYGEHLPIPNYKLDYEQEVLGSISYIKETLAPKGKKVNVILWSGKADPDEATLAMADNAGLFNLNGGNTFAVTGDNDWSNVSPTIVWYPSSVQVYAPVLNENLYTNLWSENHDGYERTIETFDLLGHPRRLKSISIYYHMYSGAYPASLNSLIKVYDWALAQQVTPLYISEYSARARQLYETSLAKTLDGRWLVNSTGVRSLRLANELGFPVINQSNIAGWNNGPDGKYITLISPRTQLTLSDKNHQQVRLSSANGILTKWVDNNDHINWGFHSYVPFKLEIANASHCTVKANKPLKSSRLADKTLVLESSESGQFSGSIYCK</sequence>
<dbReference type="InterPro" id="IPR017853">
    <property type="entry name" value="GH"/>
</dbReference>
<proteinExistence type="predicted"/>
<dbReference type="AlphaFoldDB" id="A0A330LRF7"/>
<evidence type="ECO:0000313" key="2">
    <source>
        <dbReference type="EMBL" id="SQD79249.1"/>
    </source>
</evidence>
<dbReference type="PANTHER" id="PTHR35882:SF2">
    <property type="entry name" value="PELA"/>
    <property type="match status" value="1"/>
</dbReference>
<dbReference type="InterPro" id="IPR004352">
    <property type="entry name" value="GH114_TIM-barrel"/>
</dbReference>
<reference evidence="3" key="1">
    <citation type="submission" date="2018-05" db="EMBL/GenBank/DDBJ databases">
        <authorList>
            <person name="Cea G.-C."/>
            <person name="William W."/>
        </authorList>
    </citation>
    <scope>NUCLEOTIDE SEQUENCE [LARGE SCALE GENOMIC DNA]</scope>
    <source>
        <strain evidence="3">DB21MT 5</strain>
    </source>
</reference>